<evidence type="ECO:0000313" key="1">
    <source>
        <dbReference type="EMBL" id="PVH62278.1"/>
    </source>
</evidence>
<organism evidence="1">
    <name type="scientific">Panicum hallii</name>
    <dbReference type="NCBI Taxonomy" id="206008"/>
    <lineage>
        <taxon>Eukaryota</taxon>
        <taxon>Viridiplantae</taxon>
        <taxon>Streptophyta</taxon>
        <taxon>Embryophyta</taxon>
        <taxon>Tracheophyta</taxon>
        <taxon>Spermatophyta</taxon>
        <taxon>Magnoliopsida</taxon>
        <taxon>Liliopsida</taxon>
        <taxon>Poales</taxon>
        <taxon>Poaceae</taxon>
        <taxon>PACMAD clade</taxon>
        <taxon>Panicoideae</taxon>
        <taxon>Panicodae</taxon>
        <taxon>Paniceae</taxon>
        <taxon>Panicinae</taxon>
        <taxon>Panicum</taxon>
        <taxon>Panicum sect. Panicum</taxon>
    </lineage>
</organism>
<proteinExistence type="predicted"/>
<dbReference type="PROSITE" id="PS00063">
    <property type="entry name" value="ALDOKETO_REDUCTASE_3"/>
    <property type="match status" value="1"/>
</dbReference>
<dbReference type="SUPFAM" id="SSF51430">
    <property type="entry name" value="NAD(P)-linked oxidoreductase"/>
    <property type="match status" value="1"/>
</dbReference>
<dbReference type="InterPro" id="IPR018170">
    <property type="entry name" value="Aldo/ket_reductase_CS"/>
</dbReference>
<dbReference type="Gene3D" id="3.20.20.100">
    <property type="entry name" value="NADP-dependent oxidoreductase domain"/>
    <property type="match status" value="1"/>
</dbReference>
<dbReference type="EMBL" id="CM008048">
    <property type="protein sequence ID" value="PVH62278.1"/>
    <property type="molecule type" value="Genomic_DNA"/>
</dbReference>
<reference evidence="1" key="1">
    <citation type="submission" date="2018-04" db="EMBL/GenBank/DDBJ databases">
        <title>WGS assembly of Panicum hallii.</title>
        <authorList>
            <person name="Lovell J."/>
            <person name="Jenkins J."/>
            <person name="Lowry D."/>
            <person name="Mamidi S."/>
            <person name="Sreedasyam A."/>
            <person name="Weng X."/>
            <person name="Barry K."/>
            <person name="Bonette J."/>
            <person name="Campitelli B."/>
            <person name="Daum C."/>
            <person name="Gordon S."/>
            <person name="Gould B."/>
            <person name="Lipzen A."/>
            <person name="Macqueen A."/>
            <person name="Palacio-Mejia J."/>
            <person name="Plott C."/>
            <person name="Shakirov E."/>
            <person name="Shu S."/>
            <person name="Yoshinaga Y."/>
            <person name="Zane M."/>
            <person name="Rokhsar D."/>
            <person name="Grimwood J."/>
            <person name="Schmutz J."/>
            <person name="Juenger T."/>
        </authorList>
    </citation>
    <scope>NUCLEOTIDE SEQUENCE [LARGE SCALE GENOMIC DNA]</scope>
    <source>
        <strain evidence="1">FIL2</strain>
    </source>
</reference>
<dbReference type="Proteomes" id="UP000243499">
    <property type="component" value="Chromosome 3"/>
</dbReference>
<dbReference type="Gramene" id="PVH62278">
    <property type="protein sequence ID" value="PVH62278"/>
    <property type="gene ID" value="PAHAL_3G254600"/>
</dbReference>
<dbReference type="GO" id="GO:0016491">
    <property type="term" value="F:oxidoreductase activity"/>
    <property type="evidence" value="ECO:0007669"/>
    <property type="project" value="InterPro"/>
</dbReference>
<dbReference type="InterPro" id="IPR036812">
    <property type="entry name" value="NAD(P)_OxRdtase_dom_sf"/>
</dbReference>
<dbReference type="AlphaFoldDB" id="A0A2T8KJB6"/>
<protein>
    <recommendedName>
        <fullName evidence="2">NADP-dependent oxidoreductase domain-containing protein</fullName>
    </recommendedName>
</protein>
<evidence type="ECO:0008006" key="2">
    <source>
        <dbReference type="Google" id="ProtNLM"/>
    </source>
</evidence>
<accession>A0A2T8KJB6</accession>
<sequence length="66" mass="7594">MGQSVLPKSTDEARIKENIDIFGWSIPEELMAEFSEIEQVKLLRAEFGVNPMNGYKTLEDLWDGEF</sequence>
<gene>
    <name evidence="1" type="ORF">PAHAL_3G254600</name>
</gene>
<name>A0A2T8KJB6_9POAL</name>